<comment type="subcellular location">
    <subcellularLocation>
        <location evidence="1">Cell outer membrane</location>
    </subcellularLocation>
</comment>
<dbReference type="KEGG" id="est:DN752_19295"/>
<proteinExistence type="predicted"/>
<dbReference type="Pfam" id="PF13488">
    <property type="entry name" value="Gly-zipper_Omp"/>
    <property type="match status" value="1"/>
</dbReference>
<dbReference type="EMBL" id="CP030041">
    <property type="protein sequence ID" value="AWW32109.1"/>
    <property type="molecule type" value="Genomic_DNA"/>
</dbReference>
<dbReference type="InterPro" id="IPR006665">
    <property type="entry name" value="OmpA-like"/>
</dbReference>
<dbReference type="PROSITE" id="PS01068">
    <property type="entry name" value="OMPA_1"/>
    <property type="match status" value="1"/>
</dbReference>
<dbReference type="InterPro" id="IPR039567">
    <property type="entry name" value="Gly-zipper"/>
</dbReference>
<gene>
    <name evidence="7" type="ORF">DN752_19295</name>
</gene>
<dbReference type="PANTHER" id="PTHR30329">
    <property type="entry name" value="STATOR ELEMENT OF FLAGELLAR MOTOR COMPLEX"/>
    <property type="match status" value="1"/>
</dbReference>
<evidence type="ECO:0000256" key="5">
    <source>
        <dbReference type="SAM" id="SignalP"/>
    </source>
</evidence>
<evidence type="ECO:0000256" key="4">
    <source>
        <dbReference type="PROSITE-ProRule" id="PRU00473"/>
    </source>
</evidence>
<dbReference type="Pfam" id="PF00691">
    <property type="entry name" value="OmpA"/>
    <property type="match status" value="1"/>
</dbReference>
<dbReference type="PROSITE" id="PS51123">
    <property type="entry name" value="OMPA_2"/>
    <property type="match status" value="1"/>
</dbReference>
<dbReference type="RefSeq" id="WP_112785482.1">
    <property type="nucleotide sequence ID" value="NZ_CP030041.1"/>
</dbReference>
<evidence type="ECO:0000256" key="3">
    <source>
        <dbReference type="ARBA" id="ARBA00023237"/>
    </source>
</evidence>
<dbReference type="GO" id="GO:0009279">
    <property type="term" value="C:cell outer membrane"/>
    <property type="evidence" value="ECO:0007669"/>
    <property type="project" value="UniProtKB-SubCell"/>
</dbReference>
<dbReference type="AlphaFoldDB" id="A0A2Z4IN07"/>
<keyword evidence="3" id="KW-0998">Cell outer membrane</keyword>
<protein>
    <recommendedName>
        <fullName evidence="6">OmpA-like domain-containing protein</fullName>
    </recommendedName>
</protein>
<keyword evidence="5" id="KW-0732">Signal</keyword>
<dbReference type="Proteomes" id="UP000248688">
    <property type="component" value="Chromosome"/>
</dbReference>
<feature type="domain" description="OmpA-like" evidence="6">
    <location>
        <begin position="86"/>
        <end position="204"/>
    </location>
</feature>
<feature type="chain" id="PRO_5016443473" description="OmpA-like domain-containing protein" evidence="5">
    <location>
        <begin position="21"/>
        <end position="215"/>
    </location>
</feature>
<dbReference type="InterPro" id="IPR050330">
    <property type="entry name" value="Bact_OuterMem_StrucFunc"/>
</dbReference>
<dbReference type="InterPro" id="IPR006690">
    <property type="entry name" value="OMPA-like_CS"/>
</dbReference>
<evidence type="ECO:0000259" key="6">
    <source>
        <dbReference type="PROSITE" id="PS51123"/>
    </source>
</evidence>
<accession>A0A2Z4IN07</accession>
<evidence type="ECO:0000256" key="2">
    <source>
        <dbReference type="ARBA" id="ARBA00023136"/>
    </source>
</evidence>
<feature type="signal peptide" evidence="5">
    <location>
        <begin position="1"/>
        <end position="20"/>
    </location>
</feature>
<dbReference type="PRINTS" id="PR01021">
    <property type="entry name" value="OMPADOMAIN"/>
</dbReference>
<dbReference type="CDD" id="cd07185">
    <property type="entry name" value="OmpA_C-like"/>
    <property type="match status" value="1"/>
</dbReference>
<dbReference type="OrthoDB" id="9782229at2"/>
<dbReference type="PANTHER" id="PTHR30329:SF21">
    <property type="entry name" value="LIPOPROTEIN YIAD-RELATED"/>
    <property type="match status" value="1"/>
</dbReference>
<sequence>MKKLTIYAIIVLLMASCANWNNQQKGTAIGAAGGAAVGAAVSKGSIWGVLAGAAIGGTAGNLIGRKMDQQAKELQQAIPTAEVKRVNEGINVTFDASLVFDINSANLSDSYKEDLLNAIPVFQKYPDTNILIEGHTDDSGSDEFNMQLSEKRAKAVSAFLAQNGVDKARLVEKWYGETQPKYPNDSEENRVKNRRVEMAIFANEDMKEDAKSGDL</sequence>
<organism evidence="7 8">
    <name type="scientific">Echinicola strongylocentroti</name>
    <dbReference type="NCBI Taxonomy" id="1795355"/>
    <lineage>
        <taxon>Bacteria</taxon>
        <taxon>Pseudomonadati</taxon>
        <taxon>Bacteroidota</taxon>
        <taxon>Cytophagia</taxon>
        <taxon>Cytophagales</taxon>
        <taxon>Cyclobacteriaceae</taxon>
        <taxon>Echinicola</taxon>
    </lineage>
</organism>
<evidence type="ECO:0000256" key="1">
    <source>
        <dbReference type="ARBA" id="ARBA00004442"/>
    </source>
</evidence>
<dbReference type="Gene3D" id="3.30.1330.60">
    <property type="entry name" value="OmpA-like domain"/>
    <property type="match status" value="1"/>
</dbReference>
<name>A0A2Z4IN07_9BACT</name>
<dbReference type="PROSITE" id="PS51257">
    <property type="entry name" value="PROKAR_LIPOPROTEIN"/>
    <property type="match status" value="1"/>
</dbReference>
<dbReference type="SUPFAM" id="SSF103088">
    <property type="entry name" value="OmpA-like"/>
    <property type="match status" value="1"/>
</dbReference>
<evidence type="ECO:0000313" key="8">
    <source>
        <dbReference type="Proteomes" id="UP000248688"/>
    </source>
</evidence>
<keyword evidence="8" id="KW-1185">Reference proteome</keyword>
<evidence type="ECO:0000313" key="7">
    <source>
        <dbReference type="EMBL" id="AWW32109.1"/>
    </source>
</evidence>
<keyword evidence="2 4" id="KW-0472">Membrane</keyword>
<dbReference type="InterPro" id="IPR036737">
    <property type="entry name" value="OmpA-like_sf"/>
</dbReference>
<reference evidence="7 8" key="1">
    <citation type="submission" date="2018-06" db="EMBL/GenBank/DDBJ databases">
        <title>Echinicola strongylocentroti sp. nov., isolated from a sea urchin Strongylocentrotus intermedius.</title>
        <authorList>
            <person name="Bae S.S."/>
        </authorList>
    </citation>
    <scope>NUCLEOTIDE SEQUENCE [LARGE SCALE GENOMIC DNA]</scope>
    <source>
        <strain evidence="7 8">MEBiC08714</strain>
    </source>
</reference>
<dbReference type="InterPro" id="IPR006664">
    <property type="entry name" value="OMP_bac"/>
</dbReference>